<dbReference type="AlphaFoldDB" id="A0A7G8PPT1"/>
<evidence type="ECO:0000259" key="1">
    <source>
        <dbReference type="Pfam" id="PF07045"/>
    </source>
</evidence>
<dbReference type="Gene3D" id="3.30.70.100">
    <property type="match status" value="1"/>
</dbReference>
<dbReference type="InterPro" id="IPR010753">
    <property type="entry name" value="DUF1330"/>
</dbReference>
<dbReference type="KEGG" id="mflu:HZU40_26995"/>
<sequence>MPSNGVPNKQSASQKETRSVAKGYVLLTETITDPAGMGEYAKAAGPAMAGATILAVDRKPTVIEGTWETTQTVLLEFESVQAANDWYYSDAYQAAVTLRQAAATCNGVILNGFGA</sequence>
<evidence type="ECO:0000313" key="3">
    <source>
        <dbReference type="Proteomes" id="UP000515498"/>
    </source>
</evidence>
<reference evidence="2 3" key="1">
    <citation type="submission" date="2020-07" db="EMBL/GenBank/DDBJ databases">
        <title>Draft genome sequence of four isobutane-metabolizing strains capable of cometabolically degrading diverse ether contaminants.</title>
        <authorList>
            <person name="Chen W."/>
            <person name="Faulkner N."/>
            <person name="Smith C."/>
            <person name="Hyman M."/>
        </authorList>
    </citation>
    <scope>NUCLEOTIDE SEQUENCE [LARGE SCALE GENOMIC DNA]</scope>
    <source>
        <strain evidence="2 3">2A</strain>
    </source>
</reference>
<dbReference type="InterPro" id="IPR011008">
    <property type="entry name" value="Dimeric_a/b-barrel"/>
</dbReference>
<name>A0A7G8PPT1_9MYCO</name>
<feature type="domain" description="DUF1330" evidence="1">
    <location>
        <begin position="22"/>
        <end position="113"/>
    </location>
</feature>
<gene>
    <name evidence="2" type="ORF">HZU40_26995</name>
</gene>
<evidence type="ECO:0000313" key="2">
    <source>
        <dbReference type="EMBL" id="QNJ96347.1"/>
    </source>
</evidence>
<dbReference type="SUPFAM" id="SSF54909">
    <property type="entry name" value="Dimeric alpha+beta barrel"/>
    <property type="match status" value="1"/>
</dbReference>
<dbReference type="PANTHER" id="PTHR41521:SF4">
    <property type="entry name" value="BLR0684 PROTEIN"/>
    <property type="match status" value="1"/>
</dbReference>
<proteinExistence type="predicted"/>
<dbReference type="Pfam" id="PF07045">
    <property type="entry name" value="DUF1330"/>
    <property type="match status" value="1"/>
</dbReference>
<organism evidence="2 3">
    <name type="scientific">Mycolicibacterium fluoranthenivorans</name>
    <dbReference type="NCBI Taxonomy" id="258505"/>
    <lineage>
        <taxon>Bacteria</taxon>
        <taxon>Bacillati</taxon>
        <taxon>Actinomycetota</taxon>
        <taxon>Actinomycetes</taxon>
        <taxon>Mycobacteriales</taxon>
        <taxon>Mycobacteriaceae</taxon>
        <taxon>Mycolicibacterium</taxon>
    </lineage>
</organism>
<dbReference type="EMBL" id="CP059894">
    <property type="protein sequence ID" value="QNJ96347.1"/>
    <property type="molecule type" value="Genomic_DNA"/>
</dbReference>
<dbReference type="PANTHER" id="PTHR41521">
    <property type="match status" value="1"/>
</dbReference>
<accession>A0A7G8PPT1</accession>
<protein>
    <submittedName>
        <fullName evidence="2">DUF1330 domain-containing protein</fullName>
    </submittedName>
</protein>
<dbReference type="Proteomes" id="UP000515498">
    <property type="component" value="Chromosome"/>
</dbReference>